<dbReference type="CDD" id="cd14688">
    <property type="entry name" value="bZIP_YAP"/>
    <property type="match status" value="1"/>
</dbReference>
<dbReference type="PANTHER" id="PTHR38116:SF1">
    <property type="entry name" value="BZIP DOMAIN-CONTAINING PROTEIN"/>
    <property type="match status" value="1"/>
</dbReference>
<gene>
    <name evidence="2" type="ORF">APUU_31254A</name>
</gene>
<evidence type="ECO:0000256" key="1">
    <source>
        <dbReference type="SAM" id="MobiDB-lite"/>
    </source>
</evidence>
<dbReference type="EMBL" id="AP024445">
    <property type="protein sequence ID" value="BCS23029.1"/>
    <property type="molecule type" value="Genomic_DNA"/>
</dbReference>
<dbReference type="GeneID" id="64973034"/>
<dbReference type="KEGG" id="apuu:APUU_31254A"/>
<proteinExistence type="predicted"/>
<reference evidence="2" key="1">
    <citation type="submission" date="2021-01" db="EMBL/GenBank/DDBJ databases">
        <authorList>
            <consortium name="Aspergillus puulaauensis MK2 genome sequencing consortium"/>
            <person name="Kazuki M."/>
            <person name="Futagami T."/>
        </authorList>
    </citation>
    <scope>NUCLEOTIDE SEQUENCE</scope>
    <source>
        <strain evidence="2">MK2</strain>
    </source>
</reference>
<reference evidence="2" key="2">
    <citation type="submission" date="2021-02" db="EMBL/GenBank/DDBJ databases">
        <title>Aspergillus puulaauensis MK2 genome sequence.</title>
        <authorList>
            <person name="Futagami T."/>
            <person name="Mori K."/>
            <person name="Kadooka C."/>
            <person name="Tanaka T."/>
        </authorList>
    </citation>
    <scope>NUCLEOTIDE SEQUENCE</scope>
    <source>
        <strain evidence="2">MK2</strain>
    </source>
</reference>
<feature type="region of interest" description="Disordered" evidence="1">
    <location>
        <begin position="56"/>
        <end position="109"/>
    </location>
</feature>
<dbReference type="PANTHER" id="PTHR38116">
    <property type="entry name" value="CHROMOSOME 7, WHOLE GENOME SHOTGUN SEQUENCE"/>
    <property type="match status" value="1"/>
</dbReference>
<dbReference type="Pfam" id="PF11905">
    <property type="entry name" value="DUF3425"/>
    <property type="match status" value="1"/>
</dbReference>
<protein>
    <recommendedName>
        <fullName evidence="4">BZIP domain-containing protein</fullName>
    </recommendedName>
</protein>
<accession>A0A7R7XKN7</accession>
<name>A0A7R7XKN7_9EURO</name>
<sequence length="306" mass="35407">MDPTLLQAQSDTLMAQTQHAKEHTASDEALIHLAHMPQQAHVWRPDDDWTGIVDPKERRRLQNRQNQRKWREKRRAAFGGSKAAMTAPEGSSSDSSNSPATENIHTKKDITCARAPPNVMEYLRWFESIAEQSYLTGSPQIDHLISLTRLNVHRAIESNIRAIGMTADWTCCDDTISIFNLYSPVTATFNLDKIPISLRPTEIQRSVPHHPWLDFFPFPRMRDILIAAEHLFDDDELCHDLMAFWDTRNTQATLVVWGDSWDPRNWEVTEAFIGKWGWLLRGSPELVISTNYWRRLRGERPLVWKN</sequence>
<feature type="compositionally biased region" description="Basic residues" evidence="1">
    <location>
        <begin position="58"/>
        <end position="76"/>
    </location>
</feature>
<dbReference type="InterPro" id="IPR021833">
    <property type="entry name" value="DUF3425"/>
</dbReference>
<dbReference type="RefSeq" id="XP_041555223.1">
    <property type="nucleotide sequence ID" value="XM_041702437.1"/>
</dbReference>
<dbReference type="Proteomes" id="UP000654913">
    <property type="component" value="Chromosome 3"/>
</dbReference>
<evidence type="ECO:0000313" key="3">
    <source>
        <dbReference type="Proteomes" id="UP000654913"/>
    </source>
</evidence>
<evidence type="ECO:0008006" key="4">
    <source>
        <dbReference type="Google" id="ProtNLM"/>
    </source>
</evidence>
<evidence type="ECO:0000313" key="2">
    <source>
        <dbReference type="EMBL" id="BCS23029.1"/>
    </source>
</evidence>
<dbReference type="AlphaFoldDB" id="A0A7R7XKN7"/>
<dbReference type="OrthoDB" id="2245989at2759"/>
<keyword evidence="3" id="KW-1185">Reference proteome</keyword>
<organism evidence="2 3">
    <name type="scientific">Aspergillus puulaauensis</name>
    <dbReference type="NCBI Taxonomy" id="1220207"/>
    <lineage>
        <taxon>Eukaryota</taxon>
        <taxon>Fungi</taxon>
        <taxon>Dikarya</taxon>
        <taxon>Ascomycota</taxon>
        <taxon>Pezizomycotina</taxon>
        <taxon>Eurotiomycetes</taxon>
        <taxon>Eurotiomycetidae</taxon>
        <taxon>Eurotiales</taxon>
        <taxon>Aspergillaceae</taxon>
        <taxon>Aspergillus</taxon>
    </lineage>
</organism>